<keyword evidence="10" id="KW-0862">Zinc</keyword>
<dbReference type="InterPro" id="IPR012779">
    <property type="entry name" value="Peptidase_M1_pepN"/>
</dbReference>
<dbReference type="CDD" id="cd09600">
    <property type="entry name" value="M1_APN"/>
    <property type="match status" value="1"/>
</dbReference>
<organism evidence="16 17">
    <name type="scientific">Chitinivibrio alkaliphilus ACht1</name>
    <dbReference type="NCBI Taxonomy" id="1313304"/>
    <lineage>
        <taxon>Bacteria</taxon>
        <taxon>Pseudomonadati</taxon>
        <taxon>Fibrobacterota</taxon>
        <taxon>Chitinivibrionia</taxon>
        <taxon>Chitinivibrionales</taxon>
        <taxon>Chitinivibrionaceae</taxon>
        <taxon>Chitinivibrio</taxon>
    </lineage>
</organism>
<dbReference type="InterPro" id="IPR014782">
    <property type="entry name" value="Peptidase_M1_dom"/>
</dbReference>
<reference evidence="16 17" key="1">
    <citation type="journal article" date="2013" name="Environ. Microbiol.">
        <title>Genome analysis of Chitinivibrio alkaliphilus gen. nov., sp. nov., a novel extremely haloalkaliphilic anaerobic chitinolytic bacterium from the candidate phylum Termite Group 3.</title>
        <authorList>
            <person name="Sorokin D.Y."/>
            <person name="Gumerov V.M."/>
            <person name="Rakitin A.L."/>
            <person name="Beletsky A.V."/>
            <person name="Damste J.S."/>
            <person name="Muyzer G."/>
            <person name="Mardanov A.V."/>
            <person name="Ravin N.V."/>
        </authorList>
    </citation>
    <scope>NUCLEOTIDE SEQUENCE [LARGE SCALE GENOMIC DNA]</scope>
    <source>
        <strain evidence="16 17">ACht1</strain>
    </source>
</reference>
<dbReference type="Gene3D" id="2.60.40.1730">
    <property type="entry name" value="tricorn interacting facor f3 domain"/>
    <property type="match status" value="1"/>
</dbReference>
<comment type="cofactor">
    <cofactor evidence="2">
        <name>Zn(2+)</name>
        <dbReference type="ChEBI" id="CHEBI:29105"/>
    </cofactor>
</comment>
<evidence type="ECO:0000256" key="9">
    <source>
        <dbReference type="ARBA" id="ARBA00022801"/>
    </source>
</evidence>
<dbReference type="Gene3D" id="2.60.40.1840">
    <property type="match status" value="1"/>
</dbReference>
<evidence type="ECO:0000256" key="6">
    <source>
        <dbReference type="ARBA" id="ARBA00022438"/>
    </source>
</evidence>
<evidence type="ECO:0000256" key="2">
    <source>
        <dbReference type="ARBA" id="ARBA00001947"/>
    </source>
</evidence>
<evidence type="ECO:0000256" key="1">
    <source>
        <dbReference type="ARBA" id="ARBA00000098"/>
    </source>
</evidence>
<dbReference type="EMBL" id="ASJR01000045">
    <property type="protein sequence ID" value="ERP30683.1"/>
    <property type="molecule type" value="Genomic_DNA"/>
</dbReference>
<dbReference type="GO" id="GO:0008237">
    <property type="term" value="F:metallopeptidase activity"/>
    <property type="evidence" value="ECO:0007669"/>
    <property type="project" value="UniProtKB-KW"/>
</dbReference>
<dbReference type="InterPro" id="IPR001930">
    <property type="entry name" value="Peptidase_M1"/>
</dbReference>
<evidence type="ECO:0000256" key="10">
    <source>
        <dbReference type="ARBA" id="ARBA00022833"/>
    </source>
</evidence>
<dbReference type="InterPro" id="IPR038438">
    <property type="entry name" value="PepN_Ig-like_sf"/>
</dbReference>
<evidence type="ECO:0000256" key="7">
    <source>
        <dbReference type="ARBA" id="ARBA00022670"/>
    </source>
</evidence>
<evidence type="ECO:0000256" key="5">
    <source>
        <dbReference type="ARBA" id="ARBA00015611"/>
    </source>
</evidence>
<dbReference type="AlphaFoldDB" id="U7D407"/>
<evidence type="ECO:0000313" key="16">
    <source>
        <dbReference type="EMBL" id="ERP30683.1"/>
    </source>
</evidence>
<evidence type="ECO:0000259" key="15">
    <source>
        <dbReference type="Pfam" id="PF17900"/>
    </source>
</evidence>
<dbReference type="OrthoDB" id="100605at2"/>
<dbReference type="InterPro" id="IPR024601">
    <property type="entry name" value="Peptidase_M1_pepN_C"/>
</dbReference>
<dbReference type="Gene3D" id="1.25.50.10">
    <property type="entry name" value="Peptidase M1, alanyl aminopeptidase, C-terminal domain"/>
    <property type="match status" value="1"/>
</dbReference>
<dbReference type="FunFam" id="3.30.2010.30:FF:000002">
    <property type="entry name" value="Putative aminopeptidase N"/>
    <property type="match status" value="1"/>
</dbReference>
<dbReference type="InterPro" id="IPR027268">
    <property type="entry name" value="Peptidase_M4/M1_CTD_sf"/>
</dbReference>
<comment type="catalytic activity">
    <reaction evidence="1">
        <text>Release of an N-terminal amino acid, Xaa-|-Yaa- from a peptide, amide or arylamide. Xaa is preferably Ala, but may be most amino acids including Pro (slow action). When a terminal hydrophobic residue is followed by a prolyl residue, the two may be released as an intact Xaa-Pro dipeptide.</text>
        <dbReference type="EC" id="3.4.11.2"/>
    </reaction>
</comment>
<feature type="domain" description="Peptidase M1 alanyl aminopeptidase C-terminal" evidence="14">
    <location>
        <begin position="549"/>
        <end position="868"/>
    </location>
</feature>
<feature type="domain" description="Aminopeptidase N-like N-terminal" evidence="15">
    <location>
        <begin position="85"/>
        <end position="186"/>
    </location>
</feature>
<dbReference type="PATRIC" id="fig|1313304.3.peg.2370"/>
<dbReference type="Pfam" id="PF01433">
    <property type="entry name" value="Peptidase_M1"/>
    <property type="match status" value="1"/>
</dbReference>
<comment type="similarity">
    <text evidence="3">Belongs to the peptidase M1 family.</text>
</comment>
<dbReference type="InterPro" id="IPR037144">
    <property type="entry name" value="Peptidase_M1_pepN_C_sf"/>
</dbReference>
<dbReference type="Gene3D" id="1.10.390.10">
    <property type="entry name" value="Neutral Protease Domain 2"/>
    <property type="match status" value="1"/>
</dbReference>
<dbReference type="Pfam" id="PF17900">
    <property type="entry name" value="Peptidase_M1_N"/>
    <property type="match status" value="1"/>
</dbReference>
<dbReference type="FunFam" id="2.60.40.1840:FF:000001">
    <property type="entry name" value="Aminopeptidase N"/>
    <property type="match status" value="1"/>
</dbReference>
<dbReference type="EC" id="3.4.11.2" evidence="4"/>
<dbReference type="PRINTS" id="PR00756">
    <property type="entry name" value="ALADIPTASE"/>
</dbReference>
<dbReference type="RefSeq" id="WP_022637827.1">
    <property type="nucleotide sequence ID" value="NZ_ASJR01000045.1"/>
</dbReference>
<evidence type="ECO:0000256" key="11">
    <source>
        <dbReference type="ARBA" id="ARBA00023049"/>
    </source>
</evidence>
<accession>U7D407</accession>
<evidence type="ECO:0000259" key="13">
    <source>
        <dbReference type="Pfam" id="PF11940"/>
    </source>
</evidence>
<evidence type="ECO:0000259" key="14">
    <source>
        <dbReference type="Pfam" id="PF17432"/>
    </source>
</evidence>
<evidence type="ECO:0000256" key="3">
    <source>
        <dbReference type="ARBA" id="ARBA00010136"/>
    </source>
</evidence>
<gene>
    <name evidence="16" type="ORF">CALK_2501</name>
</gene>
<keyword evidence="9" id="KW-0378">Hydrolase</keyword>
<dbReference type="Pfam" id="PF11940">
    <property type="entry name" value="DUF3458"/>
    <property type="match status" value="1"/>
</dbReference>
<dbReference type="SUPFAM" id="SSF63737">
    <property type="entry name" value="Leukotriene A4 hydrolase N-terminal domain"/>
    <property type="match status" value="1"/>
</dbReference>
<dbReference type="InterPro" id="IPR035414">
    <property type="entry name" value="Peptidase_M1_pepN_Ig-like"/>
</dbReference>
<dbReference type="eggNOG" id="COG0308">
    <property type="taxonomic scope" value="Bacteria"/>
</dbReference>
<dbReference type="InterPro" id="IPR045357">
    <property type="entry name" value="Aminopeptidase_N-like_N"/>
</dbReference>
<evidence type="ECO:0000256" key="4">
    <source>
        <dbReference type="ARBA" id="ARBA00012564"/>
    </source>
</evidence>
<keyword evidence="6 16" id="KW-0031">Aminopeptidase</keyword>
<dbReference type="Gene3D" id="3.30.2010.30">
    <property type="match status" value="1"/>
</dbReference>
<keyword evidence="7" id="KW-0645">Protease</keyword>
<keyword evidence="8" id="KW-0479">Metal-binding</keyword>
<dbReference type="GO" id="GO:0006508">
    <property type="term" value="P:proteolysis"/>
    <property type="evidence" value="ECO:0007669"/>
    <property type="project" value="UniProtKB-KW"/>
</dbReference>
<dbReference type="GO" id="GO:0016285">
    <property type="term" value="F:alanyl aminopeptidase activity"/>
    <property type="evidence" value="ECO:0007669"/>
    <property type="project" value="UniProtKB-EC"/>
</dbReference>
<proteinExistence type="inferred from homology"/>
<dbReference type="FunFam" id="1.10.390.10:FF:000002">
    <property type="entry name" value="Aminopeptidase N"/>
    <property type="match status" value="1"/>
</dbReference>
<dbReference type="PANTHER" id="PTHR46322">
    <property type="entry name" value="PUROMYCIN-SENSITIVE AMINOPEPTIDASE"/>
    <property type="match status" value="1"/>
</dbReference>
<comment type="caution">
    <text evidence="16">The sequence shown here is derived from an EMBL/GenBank/DDBJ whole genome shotgun (WGS) entry which is preliminary data.</text>
</comment>
<dbReference type="SUPFAM" id="SSF55486">
    <property type="entry name" value="Metalloproteases ('zincins'), catalytic domain"/>
    <property type="match status" value="1"/>
</dbReference>
<dbReference type="InterPro" id="IPR042097">
    <property type="entry name" value="Aminopeptidase_N-like_N_sf"/>
</dbReference>
<dbReference type="Pfam" id="PF17432">
    <property type="entry name" value="DUF3458_C"/>
    <property type="match status" value="1"/>
</dbReference>
<evidence type="ECO:0000256" key="8">
    <source>
        <dbReference type="ARBA" id="ARBA00022723"/>
    </source>
</evidence>
<feature type="domain" description="Peptidase M1 alanyl aminopeptidase Ig-like fold" evidence="13">
    <location>
        <begin position="444"/>
        <end position="542"/>
    </location>
</feature>
<sequence>MSSPSVQRRSDYTPPAFYVDAVSLDIVLADHATRVSAVLQVRRTTPNTAHMTLHGHPSVVLEGVTLNGTPWHDFEHTDDRLLIRNCPDTFELVITTTISPADNTAFEGLYKSAGAFCTQCEAEGFRRIVFYPDRPDVLARFTTRITAPKKEYPLLLSNGNRVKEEDLGGGVHRVTWVDPVPKPSYLFALVAGDFDCLRDYFVTASGKEVALELYVDRGMLHRAHHAMESLKHAMRWDETRFSLEYDLGIYMIVAVDFFNMGAMENKGLNIFNAKYVLADRETATDQDFMNIEAVIGHEYFHNWTGNRITCRDWFELSLKEGLTVFRDQEFSADRGSRAVHRIKNVRMIRSHQFREDAGPMAHPIRPEEVIEMSNFYTVTIYEKGAEVIRMIHTLLGENRFQEGMQTYVRRHDGHAVTCEDFIAAMEAGSGEDLTQFRRWYSQAGTPEVRASYEWDRAQKTLRLTLCQKTPPTADKSPKKPLHIPVNTALFSKTGERIPLVRAQTRQNEVLSLQQATQTWVFEEVDTAPVVSLFRGFSAPVRLIHPLETEDLHVLILHEEDDFSRWDAWQMLLKKEIVAMVSAMQGGKTVQVPPSVCEIAAALVEDQSLDPAFVAEMLTLPAESELAGWFDTVPVEAIHHVRQALRDGVAHGCASVFSARYAALHQDSFEMTTAAMAQRSLRNTLLGYLALVPSGSDQVAQHFAMATSMTDSIGALEAAIFGGCSCRDRLLEEFAHRWSKDGLVMDKWFSLQAVAPAMDTLKRVKELMNHPTFDHTNPNRVRSLIGAFTARNHRCFHAEDGTGYRFLREQIELLNSRNPQVASQLIDPLLQFARYDLPRRTCMVEQLHTLRAMPDISSDIYEKVHKALKSSADS</sequence>
<evidence type="ECO:0000313" key="17">
    <source>
        <dbReference type="Proteomes" id="UP000017148"/>
    </source>
</evidence>
<dbReference type="PANTHER" id="PTHR46322:SF1">
    <property type="entry name" value="PUROMYCIN-SENSITIVE AMINOPEPTIDASE"/>
    <property type="match status" value="1"/>
</dbReference>
<protein>
    <recommendedName>
        <fullName evidence="5">Aminopeptidase N</fullName>
        <ecNumber evidence="4">3.4.11.2</ecNumber>
    </recommendedName>
</protein>
<dbReference type="Proteomes" id="UP000017148">
    <property type="component" value="Unassembled WGS sequence"/>
</dbReference>
<feature type="domain" description="Peptidase M1 membrane alanine aminopeptidase" evidence="12">
    <location>
        <begin position="226"/>
        <end position="439"/>
    </location>
</feature>
<keyword evidence="17" id="KW-1185">Reference proteome</keyword>
<keyword evidence="11" id="KW-0482">Metalloprotease</keyword>
<dbReference type="GO" id="GO:0008270">
    <property type="term" value="F:zinc ion binding"/>
    <property type="evidence" value="ECO:0007669"/>
    <property type="project" value="InterPro"/>
</dbReference>
<evidence type="ECO:0000259" key="12">
    <source>
        <dbReference type="Pfam" id="PF01433"/>
    </source>
</evidence>
<dbReference type="NCBIfam" id="TIGR02414">
    <property type="entry name" value="pepN_proteo"/>
    <property type="match status" value="1"/>
</dbReference>
<name>U7D407_9BACT</name>
<dbReference type="STRING" id="1313304.CALK_2501"/>